<dbReference type="Proteomes" id="UP000184048">
    <property type="component" value="Unassembled WGS sequence"/>
</dbReference>
<protein>
    <submittedName>
        <fullName evidence="2">Type I restriction enzyme R protein N terminus (HSDR_N)</fullName>
    </submittedName>
</protein>
<name>A0A1M4UL69_9BACT</name>
<evidence type="ECO:0000313" key="3">
    <source>
        <dbReference type="Proteomes" id="UP000184048"/>
    </source>
</evidence>
<keyword evidence="3" id="KW-1185">Reference proteome</keyword>
<dbReference type="STRING" id="1121884.SAMN02745131_00698"/>
<feature type="domain" description="Type I restriction enzyme R protein N-terminal" evidence="1">
    <location>
        <begin position="36"/>
        <end position="134"/>
    </location>
</feature>
<proteinExistence type="predicted"/>
<sequence>MIAVQFPEPQFSIRNEGEKRFVFDAIRKSWLLLTEEEWVRQNFINYLVQGLGYPSSLIAVEKEIQLNELKKRFDVLVYDANHKPWMMIECKAPQVSLNENVLQQVLRYNMSVPVNFIVITNGLFTIAWEKRGESLSEIMLLPEWKF</sequence>
<dbReference type="Gene3D" id="3.40.1350.10">
    <property type="match status" value="1"/>
</dbReference>
<dbReference type="GO" id="GO:0003676">
    <property type="term" value="F:nucleic acid binding"/>
    <property type="evidence" value="ECO:0007669"/>
    <property type="project" value="InterPro"/>
</dbReference>
<dbReference type="OrthoDB" id="9790377at2"/>
<organism evidence="2 3">
    <name type="scientific">Flavisolibacter ginsengisoli DSM 18119</name>
    <dbReference type="NCBI Taxonomy" id="1121884"/>
    <lineage>
        <taxon>Bacteria</taxon>
        <taxon>Pseudomonadati</taxon>
        <taxon>Bacteroidota</taxon>
        <taxon>Chitinophagia</taxon>
        <taxon>Chitinophagales</taxon>
        <taxon>Chitinophagaceae</taxon>
        <taxon>Flavisolibacter</taxon>
    </lineage>
</organism>
<evidence type="ECO:0000259" key="1">
    <source>
        <dbReference type="Pfam" id="PF13588"/>
    </source>
</evidence>
<dbReference type="InterPro" id="IPR011856">
    <property type="entry name" value="tRNA_endonuc-like_dom_sf"/>
</dbReference>
<dbReference type="InterPro" id="IPR029464">
    <property type="entry name" value="HSDR_N"/>
</dbReference>
<dbReference type="RefSeq" id="WP_072833840.1">
    <property type="nucleotide sequence ID" value="NZ_FQUU01000002.1"/>
</dbReference>
<accession>A0A1M4UL69</accession>
<reference evidence="2 3" key="1">
    <citation type="submission" date="2016-11" db="EMBL/GenBank/DDBJ databases">
        <authorList>
            <person name="Jaros S."/>
            <person name="Januszkiewicz K."/>
            <person name="Wedrychowicz H."/>
        </authorList>
    </citation>
    <scope>NUCLEOTIDE SEQUENCE [LARGE SCALE GENOMIC DNA]</scope>
    <source>
        <strain evidence="2 3">DSM 18119</strain>
    </source>
</reference>
<dbReference type="EMBL" id="FQUU01000002">
    <property type="protein sequence ID" value="SHE57459.1"/>
    <property type="molecule type" value="Genomic_DNA"/>
</dbReference>
<dbReference type="AlphaFoldDB" id="A0A1M4UL69"/>
<gene>
    <name evidence="2" type="ORF">SAMN02745131_00698</name>
</gene>
<evidence type="ECO:0000313" key="2">
    <source>
        <dbReference type="EMBL" id="SHE57459.1"/>
    </source>
</evidence>
<dbReference type="Pfam" id="PF13588">
    <property type="entry name" value="HSDR_N_2"/>
    <property type="match status" value="1"/>
</dbReference>